<dbReference type="InterPro" id="IPR015421">
    <property type="entry name" value="PyrdxlP-dep_Trfase_major"/>
</dbReference>
<accession>G3B383</accession>
<feature type="modified residue" description="N6-(pyridoxal phosphate)lysine" evidence="4">
    <location>
        <position position="253"/>
    </location>
</feature>
<evidence type="ECO:0000256" key="4">
    <source>
        <dbReference type="HAMAP-Rule" id="MF_03017"/>
    </source>
</evidence>
<dbReference type="PANTHER" id="PTHR14084">
    <property type="entry name" value="KYNURENINASE"/>
    <property type="match status" value="1"/>
</dbReference>
<gene>
    <name evidence="4" type="primary">BNA5</name>
    <name evidence="6" type="ORF">CANTEDRAFT_98091</name>
</gene>
<comment type="function">
    <text evidence="4 5">Catalyzes the cleavage of L-kynurenine (L-Kyn) and L-3-hydroxykynurenine (L-3OHKyn) into anthranilic acid (AA) and 3-hydroxyanthranilic acid (3-OHAA), respectively.</text>
</comment>
<dbReference type="GO" id="GO:0005737">
    <property type="term" value="C:cytoplasm"/>
    <property type="evidence" value="ECO:0007669"/>
    <property type="project" value="UniProtKB-SubCell"/>
</dbReference>
<comment type="subunit">
    <text evidence="4 5">Homodimer.</text>
</comment>
<comment type="cofactor">
    <cofactor evidence="4 5">
        <name>pyridoxal 5'-phosphate</name>
        <dbReference type="ChEBI" id="CHEBI:597326"/>
    </cofactor>
</comment>
<dbReference type="GO" id="GO:0034354">
    <property type="term" value="P:'de novo' NAD+ biosynthetic process from L-tryptophan"/>
    <property type="evidence" value="ECO:0007669"/>
    <property type="project" value="UniProtKB-UniRule"/>
</dbReference>
<dbReference type="PIRSF" id="PIRSF038800">
    <property type="entry name" value="KYNU"/>
    <property type="match status" value="1"/>
</dbReference>
<dbReference type="InterPro" id="IPR015424">
    <property type="entry name" value="PyrdxlP-dep_Trfase"/>
</dbReference>
<dbReference type="InterPro" id="IPR010111">
    <property type="entry name" value="Kynureninase"/>
</dbReference>
<comment type="catalytic activity">
    <reaction evidence="4 5">
        <text>L-kynurenine + H2O = anthranilate + L-alanine + H(+)</text>
        <dbReference type="Rhea" id="RHEA:16813"/>
        <dbReference type="ChEBI" id="CHEBI:15377"/>
        <dbReference type="ChEBI" id="CHEBI:15378"/>
        <dbReference type="ChEBI" id="CHEBI:16567"/>
        <dbReference type="ChEBI" id="CHEBI:57959"/>
        <dbReference type="ChEBI" id="CHEBI:57972"/>
        <dbReference type="EC" id="3.7.1.3"/>
    </reaction>
</comment>
<dbReference type="OrthoDB" id="5978656at2759"/>
<dbReference type="Gene3D" id="3.40.640.10">
    <property type="entry name" value="Type I PLP-dependent aspartate aminotransferase-like (Major domain)"/>
    <property type="match status" value="1"/>
</dbReference>
<comment type="similarity">
    <text evidence="4 5">Belongs to the kynureninase family.</text>
</comment>
<dbReference type="InterPro" id="IPR015422">
    <property type="entry name" value="PyrdxlP-dep_Trfase_small"/>
</dbReference>
<dbReference type="GO" id="GO:0043420">
    <property type="term" value="P:anthranilate metabolic process"/>
    <property type="evidence" value="ECO:0007669"/>
    <property type="project" value="UniProtKB-UniRule"/>
</dbReference>
<dbReference type="SUPFAM" id="SSF53383">
    <property type="entry name" value="PLP-dependent transferases"/>
    <property type="match status" value="1"/>
</dbReference>
<dbReference type="EC" id="3.7.1.3" evidence="4 5"/>
<feature type="binding site" evidence="4">
    <location>
        <position position="230"/>
    </location>
    <ligand>
        <name>pyridoxal 5'-phosphate</name>
        <dbReference type="ChEBI" id="CHEBI:597326"/>
    </ligand>
</feature>
<dbReference type="HOGENOM" id="CLU_003433_4_0_1"/>
<feature type="binding site" evidence="4">
    <location>
        <position position="116"/>
    </location>
    <ligand>
        <name>pyridoxal 5'-phosphate</name>
        <dbReference type="ChEBI" id="CHEBI:597326"/>
    </ligand>
</feature>
<proteinExistence type="inferred from homology"/>
<keyword evidence="4 5" id="KW-0963">Cytoplasm</keyword>
<dbReference type="Pfam" id="PF22580">
    <property type="entry name" value="KYNU_C"/>
    <property type="match status" value="1"/>
</dbReference>
<comment type="pathway">
    <text evidence="4 5">Cofactor biosynthesis; NAD(+) biosynthesis; quinolinate from L-kynurenine: step 2/3.</text>
</comment>
<dbReference type="GO" id="GO:0030429">
    <property type="term" value="F:kynureninase activity"/>
    <property type="evidence" value="ECO:0007669"/>
    <property type="project" value="UniProtKB-UniRule"/>
</dbReference>
<dbReference type="NCBIfam" id="TIGR01814">
    <property type="entry name" value="kynureninase"/>
    <property type="match status" value="1"/>
</dbReference>
<dbReference type="EMBL" id="GL996521">
    <property type="protein sequence ID" value="EGV64104.1"/>
    <property type="molecule type" value="Genomic_DNA"/>
</dbReference>
<organism evidence="7">
    <name type="scientific">Candida tenuis (strain ATCC 10573 / BCRC 21748 / CBS 615 / JCM 9827 / NBRC 10315 / NRRL Y-1498 / VKM Y-70)</name>
    <name type="common">Yeast</name>
    <name type="synonym">Yamadazyma tenuis</name>
    <dbReference type="NCBI Taxonomy" id="590646"/>
    <lineage>
        <taxon>Eukaryota</taxon>
        <taxon>Fungi</taxon>
        <taxon>Dikarya</taxon>
        <taxon>Ascomycota</taxon>
        <taxon>Saccharomycotina</taxon>
        <taxon>Pichiomycetes</taxon>
        <taxon>Debaryomycetaceae</taxon>
        <taxon>Yamadazyma</taxon>
    </lineage>
</organism>
<comment type="pathway">
    <text evidence="4 5">Amino-acid degradation; L-kynurenine degradation; L-alanine and anthranilate from L-kynurenine: step 1/1.</text>
</comment>
<keyword evidence="2 4" id="KW-0378">Hydrolase</keyword>
<protein>
    <recommendedName>
        <fullName evidence="4 5">Kynureninase</fullName>
        <ecNumber evidence="4 5">3.7.1.3</ecNumber>
    </recommendedName>
    <alternativeName>
        <fullName evidence="4">Biosynthesis of nicotinic acid protein 5</fullName>
    </alternativeName>
    <alternativeName>
        <fullName evidence="4">L-kynurenine hydrolase</fullName>
    </alternativeName>
</protein>
<feature type="binding site" evidence="4">
    <location>
        <position position="227"/>
    </location>
    <ligand>
        <name>pyridoxal 5'-phosphate</name>
        <dbReference type="ChEBI" id="CHEBI:597326"/>
    </ligand>
</feature>
<dbReference type="FunFam" id="3.40.640.10:FF:000031">
    <property type="entry name" value="Kynureninase"/>
    <property type="match status" value="1"/>
</dbReference>
<feature type="binding site" evidence="4">
    <location>
        <position position="115"/>
    </location>
    <ligand>
        <name>pyridoxal 5'-phosphate</name>
        <dbReference type="ChEBI" id="CHEBI:597326"/>
    </ligand>
</feature>
<evidence type="ECO:0000256" key="3">
    <source>
        <dbReference type="ARBA" id="ARBA00022898"/>
    </source>
</evidence>
<dbReference type="STRING" id="590646.G3B383"/>
<dbReference type="eggNOG" id="KOG3846">
    <property type="taxonomic scope" value="Eukaryota"/>
</dbReference>
<keyword evidence="7" id="KW-1185">Reference proteome</keyword>
<evidence type="ECO:0000313" key="7">
    <source>
        <dbReference type="Proteomes" id="UP000000707"/>
    </source>
</evidence>
<name>G3B383_CANTC</name>
<dbReference type="Gene3D" id="3.90.1150.10">
    <property type="entry name" value="Aspartate Aminotransferase, domain 1"/>
    <property type="match status" value="1"/>
</dbReference>
<comment type="subcellular location">
    <subcellularLocation>
        <location evidence="4 5">Cytoplasm</location>
    </subcellularLocation>
</comment>
<feature type="binding site" evidence="4">
    <location>
        <position position="315"/>
    </location>
    <ligand>
        <name>pyridoxal 5'-phosphate</name>
        <dbReference type="ChEBI" id="CHEBI:597326"/>
    </ligand>
</feature>
<dbReference type="GeneID" id="18250743"/>
<dbReference type="UniPathway" id="UPA00334">
    <property type="reaction ID" value="UER00455"/>
</dbReference>
<dbReference type="GO" id="GO:0019441">
    <property type="term" value="P:L-tryptophan catabolic process to kynurenine"/>
    <property type="evidence" value="ECO:0007669"/>
    <property type="project" value="TreeGrafter"/>
</dbReference>
<dbReference type="KEGG" id="cten:18250743"/>
<reference evidence="6 7" key="1">
    <citation type="journal article" date="2011" name="Proc. Natl. Acad. Sci. U.S.A.">
        <title>Comparative genomics of xylose-fermenting fungi for enhanced biofuel production.</title>
        <authorList>
            <person name="Wohlbach D.J."/>
            <person name="Kuo A."/>
            <person name="Sato T.K."/>
            <person name="Potts K.M."/>
            <person name="Salamov A.A."/>
            <person name="LaButti K.M."/>
            <person name="Sun H."/>
            <person name="Clum A."/>
            <person name="Pangilinan J.L."/>
            <person name="Lindquist E.A."/>
            <person name="Lucas S."/>
            <person name="Lapidus A."/>
            <person name="Jin M."/>
            <person name="Gunawan C."/>
            <person name="Balan V."/>
            <person name="Dale B.E."/>
            <person name="Jeffries T.W."/>
            <person name="Zinkel R."/>
            <person name="Barry K.W."/>
            <person name="Grigoriev I.V."/>
            <person name="Gasch A.P."/>
        </authorList>
    </citation>
    <scope>NUCLEOTIDE SEQUENCE [LARGE SCALE GENOMIC DNA]</scope>
    <source>
        <strain evidence="7">ATCC 10573 / BCRC 21748 / CBS 615 / JCM 9827 / NBRC 10315 / NRRL Y-1498 / VKM Y-70</strain>
    </source>
</reference>
<dbReference type="AlphaFoldDB" id="G3B383"/>
<dbReference type="GO" id="GO:0097053">
    <property type="term" value="P:L-kynurenine catabolic process"/>
    <property type="evidence" value="ECO:0007669"/>
    <property type="project" value="UniProtKB-UniRule"/>
</dbReference>
<feature type="binding site" evidence="4">
    <location>
        <position position="287"/>
    </location>
    <ligand>
        <name>pyridoxal 5'-phosphate</name>
        <dbReference type="ChEBI" id="CHEBI:597326"/>
    </ligand>
</feature>
<comment type="caution">
    <text evidence="4">Lacks conserved residue(s) required for the propagation of feature annotation.</text>
</comment>
<comment type="catalytic activity">
    <reaction evidence="5">
        <text>3-hydroxy-L-kynurenine + H2O = 3-hydroxyanthranilate + L-alanine + H(+)</text>
        <dbReference type="Rhea" id="RHEA:25143"/>
        <dbReference type="ChEBI" id="CHEBI:15377"/>
        <dbReference type="ChEBI" id="CHEBI:15378"/>
        <dbReference type="ChEBI" id="CHEBI:36559"/>
        <dbReference type="ChEBI" id="CHEBI:57972"/>
        <dbReference type="ChEBI" id="CHEBI:58125"/>
        <dbReference type="EC" id="3.7.1.3"/>
    </reaction>
</comment>
<dbReference type="UniPathway" id="UPA00253">
    <property type="reaction ID" value="UER00329"/>
</dbReference>
<feature type="binding site" evidence="4">
    <location>
        <position position="252"/>
    </location>
    <ligand>
        <name>pyridoxal 5'-phosphate</name>
        <dbReference type="ChEBI" id="CHEBI:597326"/>
    </ligand>
</feature>
<dbReference type="Proteomes" id="UP000000707">
    <property type="component" value="Unassembled WGS sequence"/>
</dbReference>
<feature type="binding site" evidence="4">
    <location>
        <begin position="143"/>
        <end position="146"/>
    </location>
    <ligand>
        <name>pyridoxal 5'-phosphate</name>
        <dbReference type="ChEBI" id="CHEBI:597326"/>
    </ligand>
</feature>
<dbReference type="GO" id="GO:0030170">
    <property type="term" value="F:pyridoxal phosphate binding"/>
    <property type="evidence" value="ECO:0007669"/>
    <property type="project" value="UniProtKB-UniRule"/>
</dbReference>
<keyword evidence="1 4" id="KW-0662">Pyridine nucleotide biosynthesis</keyword>
<evidence type="ECO:0000256" key="5">
    <source>
        <dbReference type="PIRNR" id="PIRNR038800"/>
    </source>
</evidence>
<dbReference type="HAMAP" id="MF_01970">
    <property type="entry name" value="Kynureninase"/>
    <property type="match status" value="1"/>
</dbReference>
<keyword evidence="3 4" id="KW-0663">Pyridoxal phosphate</keyword>
<evidence type="ECO:0000256" key="1">
    <source>
        <dbReference type="ARBA" id="ARBA00022642"/>
    </source>
</evidence>
<evidence type="ECO:0000256" key="2">
    <source>
        <dbReference type="ARBA" id="ARBA00022801"/>
    </source>
</evidence>
<evidence type="ECO:0000313" key="6">
    <source>
        <dbReference type="EMBL" id="EGV64104.1"/>
    </source>
</evidence>
<dbReference type="GO" id="GO:0019805">
    <property type="term" value="P:quinolinate biosynthetic process"/>
    <property type="evidence" value="ECO:0007669"/>
    <property type="project" value="UniProtKB-UniRule"/>
</dbReference>
<dbReference type="RefSeq" id="XP_006686418.1">
    <property type="nucleotide sequence ID" value="XM_006686355.1"/>
</dbReference>
<sequence>MSKQLCQTKDTQFPCHQDEFAVPTFESLGIQTAKFSPTTPSIYFCGNSLGLMPKDVKPAVIRELDAWSARGVESHFNHPDEPVAAPWVDVDLPLLPLLAPVVGALESEVAAMGTLTSNLNALLVSFYKPKGHKTKILFEKQAFPSDYYAFVNLVKLFGYDESHLIQIEVPQNHTYLKTSLILEAIDAHKHELALVCFPGIQYYTGQLFDIETITRYAKQRDIVVGWDLAHAVGNVPLKLHDWEVDFAAWCSYKYLNSGPGAIAGIFVHEKYTKDNSPDNFAPRLAGWWGNNGQERFKMLESFDPIKSALSYRQSNPSVIDVVSLHTSLKLLHAKGGVDTLRVKSVEMTNYLLEQLQQSEFYIDQDDHKPNYGFQVLTPLNEHERGCQLSLLFKPDGLMDKVFGYLHEHAIIVDERRPSVIRLAPVPLYNTFEQVYYVVKRLNEGLDKFKP</sequence>
<dbReference type="PANTHER" id="PTHR14084:SF0">
    <property type="entry name" value="KYNURENINASE"/>
    <property type="match status" value="1"/>
</dbReference>